<dbReference type="Proteomes" id="UP001234178">
    <property type="component" value="Unassembled WGS sequence"/>
</dbReference>
<evidence type="ECO:0000313" key="2">
    <source>
        <dbReference type="Proteomes" id="UP001234178"/>
    </source>
</evidence>
<protein>
    <submittedName>
        <fullName evidence="1">Uncharacterized protein</fullName>
    </submittedName>
</protein>
<accession>A0ABQ9Z7I5</accession>
<dbReference type="EMBL" id="JAOYFB010000002">
    <property type="protein sequence ID" value="KAK4008858.1"/>
    <property type="molecule type" value="Genomic_DNA"/>
</dbReference>
<proteinExistence type="predicted"/>
<reference evidence="1 2" key="1">
    <citation type="journal article" date="2023" name="Nucleic Acids Res.">
        <title>The hologenome of Daphnia magna reveals possible DNA methylation and microbiome-mediated evolution of the host genome.</title>
        <authorList>
            <person name="Chaturvedi A."/>
            <person name="Li X."/>
            <person name="Dhandapani V."/>
            <person name="Marshall H."/>
            <person name="Kissane S."/>
            <person name="Cuenca-Cambronero M."/>
            <person name="Asole G."/>
            <person name="Calvet F."/>
            <person name="Ruiz-Romero M."/>
            <person name="Marangio P."/>
            <person name="Guigo R."/>
            <person name="Rago D."/>
            <person name="Mirbahai L."/>
            <person name="Eastwood N."/>
            <person name="Colbourne J.K."/>
            <person name="Zhou J."/>
            <person name="Mallon E."/>
            <person name="Orsini L."/>
        </authorList>
    </citation>
    <scope>NUCLEOTIDE SEQUENCE [LARGE SCALE GENOMIC DNA]</scope>
    <source>
        <strain evidence="1">LRV0_1</strain>
    </source>
</reference>
<organism evidence="1 2">
    <name type="scientific">Daphnia magna</name>
    <dbReference type="NCBI Taxonomy" id="35525"/>
    <lineage>
        <taxon>Eukaryota</taxon>
        <taxon>Metazoa</taxon>
        <taxon>Ecdysozoa</taxon>
        <taxon>Arthropoda</taxon>
        <taxon>Crustacea</taxon>
        <taxon>Branchiopoda</taxon>
        <taxon>Diplostraca</taxon>
        <taxon>Cladocera</taxon>
        <taxon>Anomopoda</taxon>
        <taxon>Daphniidae</taxon>
        <taxon>Daphnia</taxon>
    </lineage>
</organism>
<name>A0ABQ9Z7I5_9CRUS</name>
<gene>
    <name evidence="1" type="ORF">OUZ56_013984</name>
</gene>
<keyword evidence="2" id="KW-1185">Reference proteome</keyword>
<sequence length="70" mass="7909">MRGLFNVCNKKECPGTKKSGEVTARLRIWSLIFNISHTRRDQAYHGKCIAQPIFMARNNAIITSVKTSSI</sequence>
<evidence type="ECO:0000313" key="1">
    <source>
        <dbReference type="EMBL" id="KAK4008858.1"/>
    </source>
</evidence>
<comment type="caution">
    <text evidence="1">The sequence shown here is derived from an EMBL/GenBank/DDBJ whole genome shotgun (WGS) entry which is preliminary data.</text>
</comment>